<keyword evidence="2" id="KW-1185">Reference proteome</keyword>
<dbReference type="EMBL" id="SNWQ01000035">
    <property type="protein sequence ID" value="TDO30681.1"/>
    <property type="molecule type" value="Genomic_DNA"/>
</dbReference>
<proteinExistence type="predicted"/>
<protein>
    <submittedName>
        <fullName evidence="1">Uncharacterized protein</fullName>
    </submittedName>
</protein>
<reference evidence="1 2" key="1">
    <citation type="submission" date="2019-03" db="EMBL/GenBank/DDBJ databases">
        <title>Genomic Encyclopedia of Type Strains, Phase III (KMG-III): the genomes of soil and plant-associated and newly described type strains.</title>
        <authorList>
            <person name="Whitman W."/>
        </authorList>
    </citation>
    <scope>NUCLEOTIDE SEQUENCE [LARGE SCALE GENOMIC DNA]</scope>
    <source>
        <strain evidence="1 2">VKM Ac-2527</strain>
    </source>
</reference>
<comment type="caution">
    <text evidence="1">The sequence shown here is derived from an EMBL/GenBank/DDBJ whole genome shotgun (WGS) entry which is preliminary data.</text>
</comment>
<sequence length="89" mass="10171">MNCAVCGREMSWQVQGGLTSGSAGVVELARNDPTLEWLCWYGPCVRRRLKAERRARKDARRIAEQEANFAEYTEALIKLASERARREAR</sequence>
<evidence type="ECO:0000313" key="1">
    <source>
        <dbReference type="EMBL" id="TDO30681.1"/>
    </source>
</evidence>
<name>A0A4R6J754_9ACTN</name>
<dbReference type="Proteomes" id="UP000295388">
    <property type="component" value="Unassembled WGS sequence"/>
</dbReference>
<accession>A0A4R6J754</accession>
<organism evidence="1 2">
    <name type="scientific">Kribbella caucasensis</name>
    <dbReference type="NCBI Taxonomy" id="2512215"/>
    <lineage>
        <taxon>Bacteria</taxon>
        <taxon>Bacillati</taxon>
        <taxon>Actinomycetota</taxon>
        <taxon>Actinomycetes</taxon>
        <taxon>Propionibacteriales</taxon>
        <taxon>Kribbellaceae</taxon>
        <taxon>Kribbella</taxon>
    </lineage>
</organism>
<gene>
    <name evidence="1" type="ORF">EV643_1353</name>
</gene>
<dbReference type="AlphaFoldDB" id="A0A4R6J754"/>
<evidence type="ECO:0000313" key="2">
    <source>
        <dbReference type="Proteomes" id="UP000295388"/>
    </source>
</evidence>